<gene>
    <name evidence="1" type="ORF">APD06_11705</name>
</gene>
<name>A0AB73FFH6_ACIBA</name>
<comment type="caution">
    <text evidence="1">The sequence shown here is derived from an EMBL/GenBank/DDBJ whole genome shotgun (WGS) entry which is preliminary data.</text>
</comment>
<evidence type="ECO:0000313" key="2">
    <source>
        <dbReference type="Proteomes" id="UP000051322"/>
    </source>
</evidence>
<sequence>MIESLIHFENFPQEVFDQLVSKGLISSSKSIATCPVTLENFCFDAINTKSEHGKAEYQVGHLLPLKKKGIHEGQNISWQSYIGNRIQGDLSLDEVNVILDKIFEKKYGSIKP</sequence>
<accession>A0AB73FFH6</accession>
<evidence type="ECO:0000313" key="1">
    <source>
        <dbReference type="EMBL" id="KQD20260.1"/>
    </source>
</evidence>
<proteinExistence type="predicted"/>
<reference evidence="1 2" key="1">
    <citation type="submission" date="2015-10" db="EMBL/GenBank/DDBJ databases">
        <title>The utility of whole genome sequencing in characterizing Acinetobacter epidemiology and analyzing hospital outbreaks.</title>
        <authorList>
            <person name="Ozer E.A."/>
            <person name="Fitzpatrick M.A."/>
            <person name="Hauser A.R."/>
        </authorList>
    </citation>
    <scope>NUCLEOTIDE SEQUENCE [LARGE SCALE GENOMIC DNA]</scope>
    <source>
        <strain evidence="1 2">ABBL059</strain>
    </source>
</reference>
<evidence type="ECO:0008006" key="3">
    <source>
        <dbReference type="Google" id="ProtNLM"/>
    </source>
</evidence>
<protein>
    <recommendedName>
        <fullName evidence="3">HNH endonuclease</fullName>
    </recommendedName>
</protein>
<dbReference type="AlphaFoldDB" id="A0AB73FFH6"/>
<organism evidence="1 2">
    <name type="scientific">Acinetobacter baumannii</name>
    <dbReference type="NCBI Taxonomy" id="470"/>
    <lineage>
        <taxon>Bacteria</taxon>
        <taxon>Pseudomonadati</taxon>
        <taxon>Pseudomonadota</taxon>
        <taxon>Gammaproteobacteria</taxon>
        <taxon>Moraxellales</taxon>
        <taxon>Moraxellaceae</taxon>
        <taxon>Acinetobacter</taxon>
        <taxon>Acinetobacter calcoaceticus/baumannii complex</taxon>
    </lineage>
</organism>
<dbReference type="EMBL" id="LLFE01000043">
    <property type="protein sequence ID" value="KQD20260.1"/>
    <property type="molecule type" value="Genomic_DNA"/>
</dbReference>
<dbReference type="Proteomes" id="UP000051322">
    <property type="component" value="Unassembled WGS sequence"/>
</dbReference>
<dbReference type="RefSeq" id="WP_057692642.1">
    <property type="nucleotide sequence ID" value="NZ_LLFE01000043.1"/>
</dbReference>